<dbReference type="PROSITE" id="PS50888">
    <property type="entry name" value="BHLH"/>
    <property type="match status" value="1"/>
</dbReference>
<evidence type="ECO:0000313" key="7">
    <source>
        <dbReference type="Proteomes" id="UP000824469"/>
    </source>
</evidence>
<feature type="compositionally biased region" description="Low complexity" evidence="4">
    <location>
        <begin position="206"/>
        <end position="217"/>
    </location>
</feature>
<keyword evidence="1" id="KW-0805">Transcription regulation</keyword>
<evidence type="ECO:0000256" key="4">
    <source>
        <dbReference type="SAM" id="MobiDB-lite"/>
    </source>
</evidence>
<organism evidence="6 7">
    <name type="scientific">Taxus chinensis</name>
    <name type="common">Chinese yew</name>
    <name type="synonym">Taxus wallichiana var. chinensis</name>
    <dbReference type="NCBI Taxonomy" id="29808"/>
    <lineage>
        <taxon>Eukaryota</taxon>
        <taxon>Viridiplantae</taxon>
        <taxon>Streptophyta</taxon>
        <taxon>Embryophyta</taxon>
        <taxon>Tracheophyta</taxon>
        <taxon>Spermatophyta</taxon>
        <taxon>Pinopsida</taxon>
        <taxon>Pinidae</taxon>
        <taxon>Conifers II</taxon>
        <taxon>Cupressales</taxon>
        <taxon>Taxaceae</taxon>
        <taxon>Taxus</taxon>
    </lineage>
</organism>
<feature type="region of interest" description="Disordered" evidence="4">
    <location>
        <begin position="99"/>
        <end position="125"/>
    </location>
</feature>
<feature type="non-terminal residue" evidence="6">
    <location>
        <position position="307"/>
    </location>
</feature>
<dbReference type="InterPro" id="IPR011598">
    <property type="entry name" value="bHLH_dom"/>
</dbReference>
<dbReference type="SUPFAM" id="SSF47459">
    <property type="entry name" value="HLH, helix-loop-helix DNA-binding domain"/>
    <property type="match status" value="1"/>
</dbReference>
<evidence type="ECO:0000256" key="3">
    <source>
        <dbReference type="ARBA" id="ARBA00023163"/>
    </source>
</evidence>
<gene>
    <name evidence="6" type="ORF">KI387_019378</name>
</gene>
<dbReference type="PANTHER" id="PTHR13935:SF106">
    <property type="entry name" value="ACHAETE-SCUTE COMPLEX PROTEIN T5-RELATED"/>
    <property type="match status" value="1"/>
</dbReference>
<evidence type="ECO:0000256" key="2">
    <source>
        <dbReference type="ARBA" id="ARBA00023125"/>
    </source>
</evidence>
<keyword evidence="3" id="KW-0804">Transcription</keyword>
<dbReference type="InterPro" id="IPR015660">
    <property type="entry name" value="MASH1/Ascl1a-like"/>
</dbReference>
<dbReference type="EMBL" id="JAHRHJ020000004">
    <property type="protein sequence ID" value="KAH9317609.1"/>
    <property type="molecule type" value="Genomic_DNA"/>
</dbReference>
<evidence type="ECO:0000259" key="5">
    <source>
        <dbReference type="PROSITE" id="PS50888"/>
    </source>
</evidence>
<keyword evidence="2" id="KW-0238">DNA-binding</keyword>
<evidence type="ECO:0000313" key="6">
    <source>
        <dbReference type="EMBL" id="KAH9317609.1"/>
    </source>
</evidence>
<dbReference type="GO" id="GO:0000977">
    <property type="term" value="F:RNA polymerase II transcription regulatory region sequence-specific DNA binding"/>
    <property type="evidence" value="ECO:0007669"/>
    <property type="project" value="TreeGrafter"/>
</dbReference>
<dbReference type="Gene3D" id="4.10.280.10">
    <property type="entry name" value="Helix-loop-helix DNA-binding domain"/>
    <property type="match status" value="1"/>
</dbReference>
<comment type="caution">
    <text evidence="6">The sequence shown here is derived from an EMBL/GenBank/DDBJ whole genome shotgun (WGS) entry which is preliminary data.</text>
</comment>
<protein>
    <recommendedName>
        <fullName evidence="5">BHLH domain-containing protein</fullName>
    </recommendedName>
</protein>
<dbReference type="Pfam" id="PF00010">
    <property type="entry name" value="HLH"/>
    <property type="match status" value="1"/>
</dbReference>
<feature type="compositionally biased region" description="Polar residues" evidence="4">
    <location>
        <begin position="99"/>
        <end position="108"/>
    </location>
</feature>
<sequence>MSSTNAQLGSASVFDELLLDCFSSPLPYIPDQISADIRNPNSNPDLEDDLGIGNDIMNSCTDLQDDLGIRNDIRDSSPFQPEGEVVERDHIGSEVNTCNVDQSNSNAKSRGVKKRKTLSTGCSPGENHKLLERERRKYMHNLLMTLHSLLPDQLLLKKEQSAILDETIKYIPLAEAQLDELKTKKKSLLGEGEGEGEGEADRVDNISTGIQSSSSQIGGHVKTVLESRGANNNNKSNGSSSSGDDCCANNISVKFEANGEVNIILPYSNKSAVPFSRIMEELEMEGLVVTNCSLFNNGTTFFSISVQ</sequence>
<feature type="domain" description="BHLH" evidence="5">
    <location>
        <begin position="123"/>
        <end position="174"/>
    </location>
</feature>
<dbReference type="GO" id="GO:0000981">
    <property type="term" value="F:DNA-binding transcription factor activity, RNA polymerase II-specific"/>
    <property type="evidence" value="ECO:0007669"/>
    <property type="project" value="TreeGrafter"/>
</dbReference>
<dbReference type="GO" id="GO:0046983">
    <property type="term" value="F:protein dimerization activity"/>
    <property type="evidence" value="ECO:0007669"/>
    <property type="project" value="InterPro"/>
</dbReference>
<name>A0AA38GA96_TAXCH</name>
<feature type="region of interest" description="Disordered" evidence="4">
    <location>
        <begin position="189"/>
        <end position="217"/>
    </location>
</feature>
<evidence type="ECO:0000256" key="1">
    <source>
        <dbReference type="ARBA" id="ARBA00023015"/>
    </source>
</evidence>
<dbReference type="Proteomes" id="UP000824469">
    <property type="component" value="Unassembled WGS sequence"/>
</dbReference>
<accession>A0AA38GA96</accession>
<dbReference type="PANTHER" id="PTHR13935">
    <property type="entry name" value="ACHAETE-SCUTE TRANSCRIPTION FACTOR-RELATED"/>
    <property type="match status" value="1"/>
</dbReference>
<proteinExistence type="predicted"/>
<dbReference type="AlphaFoldDB" id="A0AA38GA96"/>
<reference evidence="6 7" key="1">
    <citation type="journal article" date="2021" name="Nat. Plants">
        <title>The Taxus genome provides insights into paclitaxel biosynthesis.</title>
        <authorList>
            <person name="Xiong X."/>
            <person name="Gou J."/>
            <person name="Liao Q."/>
            <person name="Li Y."/>
            <person name="Zhou Q."/>
            <person name="Bi G."/>
            <person name="Li C."/>
            <person name="Du R."/>
            <person name="Wang X."/>
            <person name="Sun T."/>
            <person name="Guo L."/>
            <person name="Liang H."/>
            <person name="Lu P."/>
            <person name="Wu Y."/>
            <person name="Zhang Z."/>
            <person name="Ro D.K."/>
            <person name="Shang Y."/>
            <person name="Huang S."/>
            <person name="Yan J."/>
        </authorList>
    </citation>
    <scope>NUCLEOTIDE SEQUENCE [LARGE SCALE GENOMIC DNA]</scope>
    <source>
        <strain evidence="6">Ta-2019</strain>
    </source>
</reference>
<dbReference type="InterPro" id="IPR036638">
    <property type="entry name" value="HLH_DNA-bd_sf"/>
</dbReference>
<keyword evidence="7" id="KW-1185">Reference proteome</keyword>
<dbReference type="GO" id="GO:0090575">
    <property type="term" value="C:RNA polymerase II transcription regulator complex"/>
    <property type="evidence" value="ECO:0007669"/>
    <property type="project" value="TreeGrafter"/>
</dbReference>